<dbReference type="OrthoDB" id="10265389at2759"/>
<dbReference type="AlphaFoldDB" id="A0A9P0K4N6"/>
<organism evidence="1 2">
    <name type="scientific">Acanthoscelides obtectus</name>
    <name type="common">Bean weevil</name>
    <name type="synonym">Bruchus obtectus</name>
    <dbReference type="NCBI Taxonomy" id="200917"/>
    <lineage>
        <taxon>Eukaryota</taxon>
        <taxon>Metazoa</taxon>
        <taxon>Ecdysozoa</taxon>
        <taxon>Arthropoda</taxon>
        <taxon>Hexapoda</taxon>
        <taxon>Insecta</taxon>
        <taxon>Pterygota</taxon>
        <taxon>Neoptera</taxon>
        <taxon>Endopterygota</taxon>
        <taxon>Coleoptera</taxon>
        <taxon>Polyphaga</taxon>
        <taxon>Cucujiformia</taxon>
        <taxon>Chrysomeloidea</taxon>
        <taxon>Chrysomelidae</taxon>
        <taxon>Bruchinae</taxon>
        <taxon>Bruchini</taxon>
        <taxon>Acanthoscelides</taxon>
    </lineage>
</organism>
<evidence type="ECO:0000313" key="1">
    <source>
        <dbReference type="EMBL" id="CAH1965344.1"/>
    </source>
</evidence>
<keyword evidence="2" id="KW-1185">Reference proteome</keyword>
<name>A0A9P0K4N6_ACAOB</name>
<gene>
    <name evidence="1" type="ORF">ACAOBT_LOCUS6276</name>
</gene>
<evidence type="ECO:0000313" key="2">
    <source>
        <dbReference type="Proteomes" id="UP001152888"/>
    </source>
</evidence>
<dbReference type="Proteomes" id="UP001152888">
    <property type="component" value="Unassembled WGS sequence"/>
</dbReference>
<dbReference type="EMBL" id="CAKOFQ010006723">
    <property type="protein sequence ID" value="CAH1965344.1"/>
    <property type="molecule type" value="Genomic_DNA"/>
</dbReference>
<proteinExistence type="predicted"/>
<accession>A0A9P0K4N6</accession>
<protein>
    <submittedName>
        <fullName evidence="1">Uncharacterized protein</fullName>
    </submittedName>
</protein>
<reference evidence="1" key="1">
    <citation type="submission" date="2022-03" db="EMBL/GenBank/DDBJ databases">
        <authorList>
            <person name="Sayadi A."/>
        </authorList>
    </citation>
    <scope>NUCLEOTIDE SEQUENCE</scope>
</reference>
<comment type="caution">
    <text evidence="1">The sequence shown here is derived from an EMBL/GenBank/DDBJ whole genome shotgun (WGS) entry which is preliminary data.</text>
</comment>
<sequence length="50" mass="6084">MQSLQVLQSRTLRKNCNAPCFLWGSTQSLHRMQFNNKYRNHMLLLLHIRR</sequence>